<proteinExistence type="predicted"/>
<dbReference type="Proteomes" id="UP000518904">
    <property type="component" value="Unassembled WGS sequence"/>
</dbReference>
<comment type="caution">
    <text evidence="1">The sequence shown here is derived from an EMBL/GenBank/DDBJ whole genome shotgun (WGS) entry which is preliminary data.</text>
</comment>
<accession>A0A7Y0XCR0</accession>
<gene>
    <name evidence="1" type="ORF">HKB16_14835</name>
</gene>
<reference evidence="1 2" key="1">
    <citation type="submission" date="2020-04" db="EMBL/GenBank/DDBJ databases">
        <title>Whole-genome sequencing of Vibrio spp. from China reveals different genetic environments of blaCTX-M-14 among diverse lineages.</title>
        <authorList>
            <person name="Zheng Z."/>
            <person name="Ye L."/>
            <person name="Chen S."/>
        </authorList>
    </citation>
    <scope>NUCLEOTIDE SEQUENCE [LARGE SCALE GENOMIC DNA]</scope>
    <source>
        <strain evidence="1 2">Vb0551</strain>
    </source>
</reference>
<protein>
    <submittedName>
        <fullName evidence="1">Uncharacterized protein</fullName>
    </submittedName>
</protein>
<sequence length="76" mass="8455">SADTKWWKTVVVDEAGNVLAKKQGSASLASYETTNGITVWKNSMLVVLPEVQPPFNVYIVSDLLNKRWGYKVLGKN</sequence>
<feature type="non-terminal residue" evidence="1">
    <location>
        <position position="1"/>
    </location>
</feature>
<evidence type="ECO:0000313" key="2">
    <source>
        <dbReference type="Proteomes" id="UP000518904"/>
    </source>
</evidence>
<dbReference type="EMBL" id="JABCLB010001457">
    <property type="protein sequence ID" value="NMU84160.1"/>
    <property type="molecule type" value="Genomic_DNA"/>
</dbReference>
<organism evidence="1 2">
    <name type="scientific">Vibrio parahaemolyticus</name>
    <dbReference type="NCBI Taxonomy" id="670"/>
    <lineage>
        <taxon>Bacteria</taxon>
        <taxon>Pseudomonadati</taxon>
        <taxon>Pseudomonadota</taxon>
        <taxon>Gammaproteobacteria</taxon>
        <taxon>Vibrionales</taxon>
        <taxon>Vibrionaceae</taxon>
        <taxon>Vibrio</taxon>
    </lineage>
</organism>
<dbReference type="AlphaFoldDB" id="A0A7Y0XCR0"/>
<name>A0A7Y0XCR0_VIBPH</name>
<evidence type="ECO:0000313" key="1">
    <source>
        <dbReference type="EMBL" id="NMU84160.1"/>
    </source>
</evidence>